<dbReference type="EMBL" id="AMFJ01000470">
    <property type="protein sequence ID" value="EKE27510.1"/>
    <property type="molecule type" value="Genomic_DNA"/>
</dbReference>
<organism evidence="1">
    <name type="scientific">uncultured bacterium</name>
    <name type="common">gcode 4</name>
    <dbReference type="NCBI Taxonomy" id="1234023"/>
    <lineage>
        <taxon>Bacteria</taxon>
        <taxon>environmental samples</taxon>
    </lineage>
</organism>
<name>K2GVZ5_9BACT</name>
<sequence>MNWLAEWTKNTSTREAQLWRTGIQAKANSTKIETILLSWPQTSSHINKKWILVYDNGILMLFWKVADRKNKCLQRKNTEIRPTINVSKQIEQWLNDDLKNWWRGNIHHLKANPETVKCLFIEWVITHSMLKNAHVTDWVVIISMVYFESIDWKMALTILCSPEFEFDYASVDNRWKIIE</sequence>
<reference evidence="1" key="1">
    <citation type="journal article" date="2012" name="Science">
        <title>Fermentation, hydrogen, and sulfur metabolism in multiple uncultivated bacterial phyla.</title>
        <authorList>
            <person name="Wrighton K.C."/>
            <person name="Thomas B.C."/>
            <person name="Sharon I."/>
            <person name="Miller C.S."/>
            <person name="Castelle C.J."/>
            <person name="VerBerkmoes N.C."/>
            <person name="Wilkins M.J."/>
            <person name="Hettich R.L."/>
            <person name="Lipton M.S."/>
            <person name="Williams K.H."/>
            <person name="Long P.E."/>
            <person name="Banfield J.F."/>
        </authorList>
    </citation>
    <scope>NUCLEOTIDE SEQUENCE [LARGE SCALE GENOMIC DNA]</scope>
</reference>
<protein>
    <submittedName>
        <fullName evidence="1">Uncharacterized protein</fullName>
    </submittedName>
</protein>
<accession>K2GVZ5</accession>
<comment type="caution">
    <text evidence="1">The sequence shown here is derived from an EMBL/GenBank/DDBJ whole genome shotgun (WGS) entry which is preliminary data.</text>
</comment>
<proteinExistence type="predicted"/>
<gene>
    <name evidence="1" type="ORF">ACD_3C00196G0003</name>
</gene>
<evidence type="ECO:0000313" key="1">
    <source>
        <dbReference type="EMBL" id="EKE27510.1"/>
    </source>
</evidence>
<dbReference type="AlphaFoldDB" id="K2GVZ5"/>